<dbReference type="PRINTS" id="PR00469">
    <property type="entry name" value="PNDRDTASEII"/>
</dbReference>
<gene>
    <name evidence="3" type="primary">gltD_1</name>
    <name evidence="3" type="ORF">ERS852473_01846</name>
</gene>
<proteinExistence type="predicted"/>
<dbReference type="Proteomes" id="UP000095488">
    <property type="component" value="Unassembled WGS sequence"/>
</dbReference>
<dbReference type="PRINTS" id="PR00368">
    <property type="entry name" value="FADPNR"/>
</dbReference>
<dbReference type="GO" id="GO:0004355">
    <property type="term" value="F:glutamate synthase (NADPH) activity"/>
    <property type="evidence" value="ECO:0007669"/>
    <property type="project" value="UniProtKB-EC"/>
</dbReference>
<dbReference type="Pfam" id="PF07992">
    <property type="entry name" value="Pyr_redox_2"/>
    <property type="match status" value="1"/>
</dbReference>
<evidence type="ECO:0000313" key="3">
    <source>
        <dbReference type="EMBL" id="CUO08455.1"/>
    </source>
</evidence>
<evidence type="ECO:0000259" key="1">
    <source>
        <dbReference type="Pfam" id="PF07992"/>
    </source>
</evidence>
<organism evidence="3 4">
    <name type="scientific">Sarcina ventriculi</name>
    <name type="common">Clostridium ventriculi</name>
    <dbReference type="NCBI Taxonomy" id="1267"/>
    <lineage>
        <taxon>Bacteria</taxon>
        <taxon>Bacillati</taxon>
        <taxon>Bacillota</taxon>
        <taxon>Clostridia</taxon>
        <taxon>Eubacteriales</taxon>
        <taxon>Clostridiaceae</taxon>
        <taxon>Sarcina</taxon>
    </lineage>
</organism>
<dbReference type="SUPFAM" id="SSF46548">
    <property type="entry name" value="alpha-helical ferredoxin"/>
    <property type="match status" value="1"/>
</dbReference>
<feature type="domain" description="FAD/NAD(P)-binding" evidence="1">
    <location>
        <begin position="110"/>
        <end position="397"/>
    </location>
</feature>
<dbReference type="InterPro" id="IPR023753">
    <property type="entry name" value="FAD/NAD-binding_dom"/>
</dbReference>
<dbReference type="InterPro" id="IPR009051">
    <property type="entry name" value="Helical_ferredxn"/>
</dbReference>
<dbReference type="PANTHER" id="PTHR42783:SF3">
    <property type="entry name" value="GLUTAMATE SYNTHASE [NADPH] SMALL CHAIN-RELATED"/>
    <property type="match status" value="1"/>
</dbReference>
<dbReference type="SUPFAM" id="SSF51971">
    <property type="entry name" value="Nucleotide-binding domain"/>
    <property type="match status" value="2"/>
</dbReference>
<feature type="domain" description="Dihydroprymidine dehydrogenase" evidence="2">
    <location>
        <begin position="6"/>
        <end position="97"/>
    </location>
</feature>
<dbReference type="RefSeq" id="WP_055259738.1">
    <property type="nucleotide sequence ID" value="NZ_BCMV01000059.1"/>
</dbReference>
<evidence type="ECO:0000313" key="4">
    <source>
        <dbReference type="Proteomes" id="UP000095488"/>
    </source>
</evidence>
<comment type="caution">
    <text evidence="3">The sequence shown here is derived from an EMBL/GenBank/DDBJ whole genome shotgun (WGS) entry which is preliminary data.</text>
</comment>
<dbReference type="InterPro" id="IPR028261">
    <property type="entry name" value="DPD_II"/>
</dbReference>
<name>A0ABP2AUX0_SARVE</name>
<dbReference type="InterPro" id="IPR036188">
    <property type="entry name" value="FAD/NAD-bd_sf"/>
</dbReference>
<sequence>MNEFLNDEANRCLQCKNARCQKGCPINTPIPEIIKLFKEDKIKEAGEILFNNNPLSAICSIVCPVENQCQKDCVRGIKGNSVEFNKIEEYISNKFLEEVSLNQQAKLDTRVAIIGSGPAGITIALILARKGYKVTIFESHSKIGGVLRYGIPEFRLSKGVLDRLEKELISLNVKIRPNTLIGPVLTLDKLREDGYKAIFVGTGVWNPKALGVKGESLGHVNYAINYLKDPSVYRLGDKVCIIGAGNVAMDAARTAKRNGAKEVTVLYRKGFEDMPATRLEINEAKEDGVRFELFKAPLEILDEGVKYIETERIVTESGRVSTRNLEGTENIFECDSVIIAVSQSPKDNIVSSTKGLNIDRYGLIVVDELGHTTKKGVFASGDVVTGAKTVVAAVAHAKVVAETMDKFCEDLI</sequence>
<dbReference type="Gene3D" id="3.50.50.60">
    <property type="entry name" value="FAD/NAD(P)-binding domain"/>
    <property type="match status" value="2"/>
</dbReference>
<dbReference type="Pfam" id="PF14691">
    <property type="entry name" value="Fer4_20"/>
    <property type="match status" value="1"/>
</dbReference>
<dbReference type="PANTHER" id="PTHR42783">
    <property type="entry name" value="GLUTAMATE SYNTHASE [NADPH] SMALL CHAIN"/>
    <property type="match status" value="1"/>
</dbReference>
<keyword evidence="3" id="KW-0560">Oxidoreductase</keyword>
<protein>
    <submittedName>
        <fullName evidence="3">Glutamate synthase [NADPH] small chain</fullName>
        <ecNumber evidence="3">1.4.1.13</ecNumber>
    </submittedName>
</protein>
<evidence type="ECO:0000259" key="2">
    <source>
        <dbReference type="Pfam" id="PF14691"/>
    </source>
</evidence>
<accession>A0ABP2AUX0</accession>
<dbReference type="EMBL" id="CYZR01000006">
    <property type="protein sequence ID" value="CUO08455.1"/>
    <property type="molecule type" value="Genomic_DNA"/>
</dbReference>
<dbReference type="Gene3D" id="1.10.1060.10">
    <property type="entry name" value="Alpha-helical ferredoxin"/>
    <property type="match status" value="1"/>
</dbReference>
<reference evidence="3 4" key="1">
    <citation type="submission" date="2015-09" db="EMBL/GenBank/DDBJ databases">
        <authorList>
            <consortium name="Pathogen Informatics"/>
            <person name="Wu L."/>
            <person name="Ma J."/>
        </authorList>
    </citation>
    <scope>NUCLEOTIDE SEQUENCE [LARGE SCALE GENOMIC DNA]</scope>
    <source>
        <strain evidence="3 4">2789STDY5834858</strain>
    </source>
</reference>
<dbReference type="EC" id="1.4.1.13" evidence="3"/>
<keyword evidence="4" id="KW-1185">Reference proteome</keyword>